<feature type="domain" description="F-box/LRR-repeat protein 15-like leucin rich repeat" evidence="1">
    <location>
        <begin position="73"/>
        <end position="196"/>
    </location>
</feature>
<accession>A0AAV0EBK0</accession>
<gene>
    <name evidence="2" type="ORF">CEPIT_LOCUS23474</name>
</gene>
<keyword evidence="3" id="KW-1185">Reference proteome</keyword>
<evidence type="ECO:0000313" key="2">
    <source>
        <dbReference type="EMBL" id="CAH9121148.1"/>
    </source>
</evidence>
<dbReference type="InterPro" id="IPR032675">
    <property type="entry name" value="LRR_dom_sf"/>
</dbReference>
<dbReference type="SUPFAM" id="SSF52047">
    <property type="entry name" value="RNI-like"/>
    <property type="match status" value="1"/>
</dbReference>
<protein>
    <recommendedName>
        <fullName evidence="1">F-box/LRR-repeat protein 15-like leucin rich repeat domain-containing protein</fullName>
    </recommendedName>
</protein>
<sequence length="380" mass="42293">MEMLPDDCLRLIFRCLDCGFDRESFGLTCHRWLQIQNSSRRSLQFHCSLNLLNFSSPEISQSSINASLLFKLLNRFQNLQSLCMSGCTDLPDSALTLLNQYGSRLKSLNLDCCFEITSNGLSFVASGCSSSLTILSLYRCNITDIGLEMLSKSCVSLEDINLVYCYRITDRGVEPISQNCRHLRAIRISNCKSITGIGFQGCPRTLAYVEADSCRLEPEGVRALLCGGGVEYLSVLNLSWNIHGDGLTAIGTGFASRLRVLNFRFCRTIGDATITMIAKGCPLLQEWNLSLCHEVRVLGWRAVGSNCHRLKTLHVNRCRNLCDEGLRAIGNGCKRLSMLYITRCALLSSKAIEIFKVSRGGVEISEDEIACIAPKEAFRF</sequence>
<dbReference type="Proteomes" id="UP001152523">
    <property type="component" value="Unassembled WGS sequence"/>
</dbReference>
<dbReference type="EMBL" id="CAMAPF010000919">
    <property type="protein sequence ID" value="CAH9121148.1"/>
    <property type="molecule type" value="Genomic_DNA"/>
</dbReference>
<dbReference type="GO" id="GO:0019005">
    <property type="term" value="C:SCF ubiquitin ligase complex"/>
    <property type="evidence" value="ECO:0007669"/>
    <property type="project" value="TreeGrafter"/>
</dbReference>
<dbReference type="PANTHER" id="PTHR13318:SF105">
    <property type="entry name" value="F-BOX_LRR-REPEAT PROTEIN 3"/>
    <property type="match status" value="1"/>
</dbReference>
<comment type="caution">
    <text evidence="2">The sequence shown here is derived from an EMBL/GenBank/DDBJ whole genome shotgun (WGS) entry which is preliminary data.</text>
</comment>
<dbReference type="CDD" id="cd22159">
    <property type="entry name" value="F-box_AtTIR1-like"/>
    <property type="match status" value="1"/>
</dbReference>
<dbReference type="AlphaFoldDB" id="A0AAV0EBK0"/>
<evidence type="ECO:0000259" key="1">
    <source>
        <dbReference type="Pfam" id="PF25372"/>
    </source>
</evidence>
<dbReference type="GO" id="GO:0031146">
    <property type="term" value="P:SCF-dependent proteasomal ubiquitin-dependent protein catabolic process"/>
    <property type="evidence" value="ECO:0007669"/>
    <property type="project" value="TreeGrafter"/>
</dbReference>
<dbReference type="InterPro" id="IPR057207">
    <property type="entry name" value="FBXL15_LRR"/>
</dbReference>
<evidence type="ECO:0000313" key="3">
    <source>
        <dbReference type="Proteomes" id="UP001152523"/>
    </source>
</evidence>
<dbReference type="PANTHER" id="PTHR13318">
    <property type="entry name" value="PARTNER OF PAIRED, ISOFORM B-RELATED"/>
    <property type="match status" value="1"/>
</dbReference>
<dbReference type="Gene3D" id="1.20.1280.50">
    <property type="match status" value="1"/>
</dbReference>
<dbReference type="InterPro" id="IPR006553">
    <property type="entry name" value="Leu-rich_rpt_Cys-con_subtyp"/>
</dbReference>
<dbReference type="Gene3D" id="3.80.10.10">
    <property type="entry name" value="Ribonuclease Inhibitor"/>
    <property type="match status" value="1"/>
</dbReference>
<reference evidence="2" key="1">
    <citation type="submission" date="2022-07" db="EMBL/GenBank/DDBJ databases">
        <authorList>
            <person name="Macas J."/>
            <person name="Novak P."/>
            <person name="Neumann P."/>
        </authorList>
    </citation>
    <scope>NUCLEOTIDE SEQUENCE</scope>
</reference>
<name>A0AAV0EBK0_9ASTE</name>
<organism evidence="2 3">
    <name type="scientific">Cuscuta epithymum</name>
    <dbReference type="NCBI Taxonomy" id="186058"/>
    <lineage>
        <taxon>Eukaryota</taxon>
        <taxon>Viridiplantae</taxon>
        <taxon>Streptophyta</taxon>
        <taxon>Embryophyta</taxon>
        <taxon>Tracheophyta</taxon>
        <taxon>Spermatophyta</taxon>
        <taxon>Magnoliopsida</taxon>
        <taxon>eudicotyledons</taxon>
        <taxon>Gunneridae</taxon>
        <taxon>Pentapetalae</taxon>
        <taxon>asterids</taxon>
        <taxon>lamiids</taxon>
        <taxon>Solanales</taxon>
        <taxon>Convolvulaceae</taxon>
        <taxon>Cuscuteae</taxon>
        <taxon>Cuscuta</taxon>
        <taxon>Cuscuta subgen. Cuscuta</taxon>
    </lineage>
</organism>
<dbReference type="SMART" id="SM00367">
    <property type="entry name" value="LRR_CC"/>
    <property type="match status" value="9"/>
</dbReference>
<proteinExistence type="predicted"/>
<dbReference type="Pfam" id="PF25372">
    <property type="entry name" value="DUF7885"/>
    <property type="match status" value="1"/>
</dbReference>